<gene>
    <name evidence="3" type="ORF">S40285_04764</name>
</gene>
<evidence type="ECO:0000313" key="4">
    <source>
        <dbReference type="Proteomes" id="UP000028524"/>
    </source>
</evidence>
<keyword evidence="2" id="KW-0812">Transmembrane</keyword>
<dbReference type="Proteomes" id="UP000028524">
    <property type="component" value="Unassembled WGS sequence"/>
</dbReference>
<feature type="compositionally biased region" description="Basic and acidic residues" evidence="1">
    <location>
        <begin position="89"/>
        <end position="98"/>
    </location>
</feature>
<evidence type="ECO:0000313" key="3">
    <source>
        <dbReference type="EMBL" id="KFA63151.1"/>
    </source>
</evidence>
<keyword evidence="4" id="KW-1185">Reference proteome</keyword>
<protein>
    <submittedName>
        <fullName evidence="3">Uncharacterized protein</fullName>
    </submittedName>
</protein>
<accession>A0A084QGR6</accession>
<keyword evidence="2" id="KW-1133">Transmembrane helix</keyword>
<sequence length="225" mass="24206">MEVATSRRNVLVIVDPEDCIIDMTPQYEDVDVNELDDSVQNRELEGASLLTLGDAVTSFLPSNAVPPLFDPTDRHVHHPELAGIASPRPRQDRRHDNQGVETGDPIGTCGYSNITIIFAIKTGTLALVLLLGIARILLSRNIPVVGSPSAAITASCHPHMLEVGAYSDRIGCDVEVEDNGDSLEGTQGTLMHHLSLTRGATRPPLPGEIYLCCDTTVAEDTRGYG</sequence>
<name>A0A084QGR6_STAC4</name>
<dbReference type="InParanoid" id="A0A084QGR6"/>
<proteinExistence type="predicted"/>
<reference evidence="3 4" key="1">
    <citation type="journal article" date="2014" name="BMC Genomics">
        <title>Comparative genome sequencing reveals chemotype-specific gene clusters in the toxigenic black mold Stachybotrys.</title>
        <authorList>
            <person name="Semeiks J."/>
            <person name="Borek D."/>
            <person name="Otwinowski Z."/>
            <person name="Grishin N.V."/>
        </authorList>
    </citation>
    <scope>NUCLEOTIDE SEQUENCE [LARGE SCALE GENOMIC DNA]</scope>
    <source>
        <strain evidence="3 4">IBT 40285</strain>
    </source>
</reference>
<dbReference type="AlphaFoldDB" id="A0A084QGR6"/>
<dbReference type="HOGENOM" id="CLU_1230608_0_0_1"/>
<evidence type="ECO:0000256" key="1">
    <source>
        <dbReference type="SAM" id="MobiDB-lite"/>
    </source>
</evidence>
<feature type="region of interest" description="Disordered" evidence="1">
    <location>
        <begin position="81"/>
        <end position="104"/>
    </location>
</feature>
<dbReference type="EMBL" id="KL660756">
    <property type="protein sequence ID" value="KFA63151.1"/>
    <property type="molecule type" value="Genomic_DNA"/>
</dbReference>
<keyword evidence="2" id="KW-0472">Membrane</keyword>
<organism evidence="3 4">
    <name type="scientific">Stachybotrys chlorohalonatus (strain IBT 40285)</name>
    <dbReference type="NCBI Taxonomy" id="1283841"/>
    <lineage>
        <taxon>Eukaryota</taxon>
        <taxon>Fungi</taxon>
        <taxon>Dikarya</taxon>
        <taxon>Ascomycota</taxon>
        <taxon>Pezizomycotina</taxon>
        <taxon>Sordariomycetes</taxon>
        <taxon>Hypocreomycetidae</taxon>
        <taxon>Hypocreales</taxon>
        <taxon>Stachybotryaceae</taxon>
        <taxon>Stachybotrys</taxon>
    </lineage>
</organism>
<feature type="transmembrane region" description="Helical" evidence="2">
    <location>
        <begin position="116"/>
        <end position="138"/>
    </location>
</feature>
<evidence type="ECO:0000256" key="2">
    <source>
        <dbReference type="SAM" id="Phobius"/>
    </source>
</evidence>